<comment type="similarity">
    <text evidence="1">Belongs to the peptidase M24 family.</text>
</comment>
<accession>A0A540KFI0</accession>
<protein>
    <recommendedName>
        <fullName evidence="3">Peptidase M24 domain-containing protein</fullName>
    </recommendedName>
</protein>
<organism evidence="4 5">
    <name type="scientific">Malus baccata</name>
    <name type="common">Siberian crab apple</name>
    <name type="synonym">Pyrus baccata</name>
    <dbReference type="NCBI Taxonomy" id="106549"/>
    <lineage>
        <taxon>Eukaryota</taxon>
        <taxon>Viridiplantae</taxon>
        <taxon>Streptophyta</taxon>
        <taxon>Embryophyta</taxon>
        <taxon>Tracheophyta</taxon>
        <taxon>Spermatophyta</taxon>
        <taxon>Magnoliopsida</taxon>
        <taxon>eudicotyledons</taxon>
        <taxon>Gunneridae</taxon>
        <taxon>Pentapetalae</taxon>
        <taxon>rosids</taxon>
        <taxon>fabids</taxon>
        <taxon>Rosales</taxon>
        <taxon>Rosaceae</taxon>
        <taxon>Amygdaloideae</taxon>
        <taxon>Maleae</taxon>
        <taxon>Malus</taxon>
    </lineage>
</organism>
<dbReference type="InterPro" id="IPR047113">
    <property type="entry name" value="PA2G4/ARX1"/>
</dbReference>
<dbReference type="PANTHER" id="PTHR10804">
    <property type="entry name" value="PROTEASE FAMILY M24 METHIONYL AMINOPEPTIDASE, AMINOPEPTIDASE P"/>
    <property type="match status" value="1"/>
</dbReference>
<keyword evidence="2" id="KW-1133">Transmembrane helix</keyword>
<feature type="domain" description="Peptidase M24" evidence="3">
    <location>
        <begin position="135"/>
        <end position="285"/>
    </location>
</feature>
<dbReference type="InterPro" id="IPR036005">
    <property type="entry name" value="Creatinase/aminopeptidase-like"/>
</dbReference>
<proteinExistence type="inferred from homology"/>
<keyword evidence="2" id="KW-0812">Transmembrane</keyword>
<evidence type="ECO:0000259" key="3">
    <source>
        <dbReference type="Pfam" id="PF00557"/>
    </source>
</evidence>
<dbReference type="SUPFAM" id="SSF55920">
    <property type="entry name" value="Creatinase/aminopeptidase"/>
    <property type="match status" value="1"/>
</dbReference>
<evidence type="ECO:0000256" key="2">
    <source>
        <dbReference type="SAM" id="Phobius"/>
    </source>
</evidence>
<evidence type="ECO:0000256" key="1">
    <source>
        <dbReference type="ARBA" id="ARBA00007319"/>
    </source>
</evidence>
<reference evidence="4 5" key="1">
    <citation type="journal article" date="2019" name="G3 (Bethesda)">
        <title>Sequencing of a Wild Apple (Malus baccata) Genome Unravels the Differences Between Cultivated and Wild Apple Species Regarding Disease Resistance and Cold Tolerance.</title>
        <authorList>
            <person name="Chen X."/>
        </authorList>
    </citation>
    <scope>NUCLEOTIDE SEQUENCE [LARGE SCALE GENOMIC DNA]</scope>
    <source>
        <strain evidence="5">cv. Shandingzi</strain>
        <tissue evidence="4">Leaves</tissue>
    </source>
</reference>
<keyword evidence="5" id="KW-1185">Reference proteome</keyword>
<dbReference type="Proteomes" id="UP000315295">
    <property type="component" value="Unassembled WGS sequence"/>
</dbReference>
<dbReference type="CDD" id="cd01089">
    <property type="entry name" value="PA2G4-like"/>
    <property type="match status" value="1"/>
</dbReference>
<dbReference type="InterPro" id="IPR000994">
    <property type="entry name" value="Pept_M24"/>
</dbReference>
<evidence type="ECO:0000313" key="5">
    <source>
        <dbReference type="Proteomes" id="UP000315295"/>
    </source>
</evidence>
<sequence length="1137" mass="126511">MPSFSVIPATSVAPSTVATTAPMAAPASSAVSSGGLLVSSFSFHTASGATASSSTGFLSLTKGSTPAPSSQAQPSATVPALGVGTSAPALPLSALRFPPINFLKSKSSLSFETLSDDEREENELDLTFPEVVTKYKSTAEIVNKALPLVISECKPKAKIVDLCEKGDSYISEQTDTMDKYVKKKIERGVALPTCVSANNTVCHLSHLTSDESVLEECDILKIDLGCHIDGFLAIVAHTHILQAGPITGRAADVIVAANTAAEVASRLVRPGRKNTDVTEAIQKVVVVLSPPPNVIVSMLGSPSSTFAYTILPSHWLSLLPNSTNYNDGLPHLNGCNDLDKSVPGMGFSLTHLEANLQLMHLRMFSFLYTMKTGPEVFNSWNDCSENWRVLFCWLTFDAFFNDSSGWFRKFLVGKLEKGILNVANLFEEMLKQWSEATMGIFFGFICSRKDHVESNFGALDVDLHALFIHLCTLMREFRPGWELGDWLAKTRMEKLCFQSQSNHFDDHPQFLIPLLHPINLAVHPTCLPQVILATGVTRTIIRLLEKSANLKLLTDGNFRQEDETFAGVSLCSMDIFLRLIGKAPKWVFTGRGSMIGSTIWHNNLTLMANGIFSPLMRGLTKVISTFTLSRYTIDTMTSVCLLVSDCNTCAIQFILGNTLIVSRPRYFLEYLFTNTIGNQLLHGRKMKHTEISNDSLVLLSRWFWTSIIIASMLIQRSVLSSNFFVVVFYQDHVIGRAVPDSMVTVKTTAGHPRVAGTPTRADHVYAGIDAKANQIQVFMVLLYYLFHCIIHHDPKLEPFRHSRDEKTLEAIEFGLHACFVQQNKQLITVVEDTCCLAPWIIQSSHDTRAYMYCVGLTNIVEKLRCGEHIWHVDCKDLLQSYCKLIIIPMATYLNAKSDLESIVPPFVTSVCGQYEFESYFPEYLHFFKALVDLHFQWYHVCATVVSMSIVLTAPRALTVLSKESESVFCQVFSGFIPLGSLAFTLVNDSQQLEFNVKVEKLLENQISLFTDYTSELSWIMVATRKFLTWHHSVSFSVFHQWPAISNSSRSFGSLGLLFDKNWLYYMLVGMVVYLETRTAFVLVASIMVIFGDLMAHSWENKQRQTSTCQLAGLLGVGVTWKEAEHIQSKLATTIFAA</sequence>
<evidence type="ECO:0000313" key="4">
    <source>
        <dbReference type="EMBL" id="TQD72983.1"/>
    </source>
</evidence>
<gene>
    <name evidence="4" type="ORF">C1H46_041498</name>
</gene>
<dbReference type="Gene3D" id="3.90.230.10">
    <property type="entry name" value="Creatinase/methionine aminopeptidase superfamily"/>
    <property type="match status" value="1"/>
</dbReference>
<comment type="caution">
    <text evidence="4">The sequence shown here is derived from an EMBL/GenBank/DDBJ whole genome shotgun (WGS) entry which is preliminary data.</text>
</comment>
<dbReference type="PANTHER" id="PTHR10804:SF11">
    <property type="entry name" value="PROLIFERATION-ASSOCIATED PROTEIN 2G4"/>
    <property type="match status" value="1"/>
</dbReference>
<name>A0A540KFI0_MALBA</name>
<dbReference type="STRING" id="106549.A0A540KFI0"/>
<feature type="transmembrane region" description="Helical" evidence="2">
    <location>
        <begin position="1062"/>
        <end position="1095"/>
    </location>
</feature>
<dbReference type="Pfam" id="PF00557">
    <property type="entry name" value="Peptidase_M24"/>
    <property type="match status" value="1"/>
</dbReference>
<keyword evidence="2" id="KW-0472">Membrane</keyword>
<dbReference type="AlphaFoldDB" id="A0A540KFI0"/>
<dbReference type="EMBL" id="VIEB01001345">
    <property type="protein sequence ID" value="TQD72983.1"/>
    <property type="molecule type" value="Genomic_DNA"/>
</dbReference>